<feature type="binding site" evidence="12">
    <location>
        <begin position="11"/>
        <end position="13"/>
    </location>
    <ligand>
        <name>substrate</name>
    </ligand>
</feature>
<feature type="binding site" evidence="12">
    <location>
        <position position="184"/>
    </location>
    <ligand>
        <name>ATP</name>
        <dbReference type="ChEBI" id="CHEBI:30616"/>
    </ligand>
</feature>
<dbReference type="HAMAP" id="MF_01987">
    <property type="entry name" value="Ribokinase"/>
    <property type="match status" value="1"/>
</dbReference>
<dbReference type="InterPro" id="IPR011611">
    <property type="entry name" value="PfkB_dom"/>
</dbReference>
<evidence type="ECO:0000259" key="13">
    <source>
        <dbReference type="Pfam" id="PF00294"/>
    </source>
</evidence>
<dbReference type="NCBIfam" id="TIGR02152">
    <property type="entry name" value="D_ribokin_bact"/>
    <property type="match status" value="1"/>
</dbReference>
<feature type="binding site" evidence="12">
    <location>
        <begin position="39"/>
        <end position="43"/>
    </location>
    <ligand>
        <name>substrate</name>
    </ligand>
</feature>
<accession>A0ABS9KEY6</accession>
<feature type="binding site" evidence="12">
    <location>
        <begin position="251"/>
        <end position="252"/>
    </location>
    <ligand>
        <name>ATP</name>
        <dbReference type="ChEBI" id="CHEBI:30616"/>
    </ligand>
</feature>
<organism evidence="14 15">
    <name type="scientific">Rhodohalobacter sulfatireducens</name>
    <dbReference type="NCBI Taxonomy" id="2911366"/>
    <lineage>
        <taxon>Bacteria</taxon>
        <taxon>Pseudomonadati</taxon>
        <taxon>Balneolota</taxon>
        <taxon>Balneolia</taxon>
        <taxon>Balneolales</taxon>
        <taxon>Balneolaceae</taxon>
        <taxon>Rhodohalobacter</taxon>
    </lineage>
</organism>
<comment type="subcellular location">
    <subcellularLocation>
        <location evidence="12">Cytoplasm</location>
    </subcellularLocation>
</comment>
<dbReference type="Pfam" id="PF00294">
    <property type="entry name" value="PfkB"/>
    <property type="match status" value="1"/>
</dbReference>
<feature type="binding site" evidence="12">
    <location>
        <begin position="220"/>
        <end position="225"/>
    </location>
    <ligand>
        <name>ATP</name>
        <dbReference type="ChEBI" id="CHEBI:30616"/>
    </ligand>
</feature>
<dbReference type="InterPro" id="IPR002173">
    <property type="entry name" value="Carboh/pur_kinase_PfkB_CS"/>
</dbReference>
<keyword evidence="11 12" id="KW-0119">Carbohydrate metabolism</keyword>
<protein>
    <recommendedName>
        <fullName evidence="3 12">Ribokinase</fullName>
        <shortName evidence="12">RK</shortName>
        <ecNumber evidence="2 12">2.7.1.15</ecNumber>
    </recommendedName>
</protein>
<feature type="binding site" evidence="12">
    <location>
        <position position="252"/>
    </location>
    <ligand>
        <name>substrate</name>
    </ligand>
</feature>
<dbReference type="InterPro" id="IPR011877">
    <property type="entry name" value="Ribokinase"/>
</dbReference>
<comment type="cofactor">
    <cofactor evidence="12">
        <name>Mg(2+)</name>
        <dbReference type="ChEBI" id="CHEBI:18420"/>
    </cofactor>
    <text evidence="12">Requires a divalent cation, most likely magnesium in vivo, as an electrophilic catalyst to aid phosphoryl group transfer. It is the chelate of the metal and the nucleotide that is the actual substrate.</text>
</comment>
<dbReference type="EMBL" id="JAKLWS010000015">
    <property type="protein sequence ID" value="MCG2589401.1"/>
    <property type="molecule type" value="Genomic_DNA"/>
</dbReference>
<feature type="binding site" evidence="12">
    <location>
        <position position="276"/>
    </location>
    <ligand>
        <name>ATP</name>
        <dbReference type="ChEBI" id="CHEBI:30616"/>
    </ligand>
</feature>
<dbReference type="Proteomes" id="UP001165366">
    <property type="component" value="Unassembled WGS sequence"/>
</dbReference>
<dbReference type="PRINTS" id="PR00990">
    <property type="entry name" value="RIBOKINASE"/>
</dbReference>
<comment type="similarity">
    <text evidence="12">Belongs to the carbohydrate kinase PfkB family. Ribokinase subfamily.</text>
</comment>
<keyword evidence="10 12" id="KW-0630">Potassium</keyword>
<feature type="domain" description="Carbohydrate kinase PfkB" evidence="13">
    <location>
        <begin position="1"/>
        <end position="294"/>
    </location>
</feature>
<comment type="pathway">
    <text evidence="12">Carbohydrate metabolism; D-ribose degradation; D-ribose 5-phosphate from beta-D-ribopyranose: step 2/2.</text>
</comment>
<keyword evidence="15" id="KW-1185">Reference proteome</keyword>
<comment type="caution">
    <text evidence="14">The sequence shown here is derived from an EMBL/GenBank/DDBJ whole genome shotgun (WGS) entry which is preliminary data.</text>
</comment>
<evidence type="ECO:0000313" key="14">
    <source>
        <dbReference type="EMBL" id="MCG2589401.1"/>
    </source>
</evidence>
<dbReference type="PROSITE" id="PS00584">
    <property type="entry name" value="PFKB_KINASES_2"/>
    <property type="match status" value="1"/>
</dbReference>
<evidence type="ECO:0000256" key="5">
    <source>
        <dbReference type="ARBA" id="ARBA00022723"/>
    </source>
</evidence>
<evidence type="ECO:0000256" key="1">
    <source>
        <dbReference type="ARBA" id="ARBA00005380"/>
    </source>
</evidence>
<evidence type="ECO:0000256" key="6">
    <source>
        <dbReference type="ARBA" id="ARBA00022741"/>
    </source>
</evidence>
<evidence type="ECO:0000256" key="8">
    <source>
        <dbReference type="ARBA" id="ARBA00022840"/>
    </source>
</evidence>
<feature type="binding site" evidence="12">
    <location>
        <position position="248"/>
    </location>
    <ligand>
        <name>K(+)</name>
        <dbReference type="ChEBI" id="CHEBI:29103"/>
    </ligand>
</feature>
<comment type="caution">
    <text evidence="12">Lacks conserved residue(s) required for the propagation of feature annotation.</text>
</comment>
<feature type="binding site" evidence="12">
    <location>
        <position position="287"/>
    </location>
    <ligand>
        <name>K(+)</name>
        <dbReference type="ChEBI" id="CHEBI:29103"/>
    </ligand>
</feature>
<keyword evidence="8 12" id="KW-0067">ATP-binding</keyword>
<dbReference type="EC" id="2.7.1.15" evidence="2 12"/>
<dbReference type="PANTHER" id="PTHR10584:SF166">
    <property type="entry name" value="RIBOKINASE"/>
    <property type="match status" value="1"/>
</dbReference>
<keyword evidence="6 12" id="KW-0547">Nucleotide-binding</keyword>
<evidence type="ECO:0000256" key="10">
    <source>
        <dbReference type="ARBA" id="ARBA00022958"/>
    </source>
</evidence>
<dbReference type="InterPro" id="IPR029056">
    <property type="entry name" value="Ribokinase-like"/>
</dbReference>
<dbReference type="Gene3D" id="3.40.1190.20">
    <property type="match status" value="1"/>
</dbReference>
<feature type="binding site" evidence="12">
    <location>
        <position position="291"/>
    </location>
    <ligand>
        <name>K(+)</name>
        <dbReference type="ChEBI" id="CHEBI:29103"/>
    </ligand>
</feature>
<evidence type="ECO:0000256" key="7">
    <source>
        <dbReference type="ARBA" id="ARBA00022777"/>
    </source>
</evidence>
<dbReference type="RefSeq" id="WP_237854762.1">
    <property type="nucleotide sequence ID" value="NZ_JAKLWS010000015.1"/>
</dbReference>
<comment type="subunit">
    <text evidence="12">Homodimer.</text>
</comment>
<dbReference type="SUPFAM" id="SSF53613">
    <property type="entry name" value="Ribokinase-like"/>
    <property type="match status" value="1"/>
</dbReference>
<dbReference type="NCBIfam" id="NF008353">
    <property type="entry name" value="PRK11142.1"/>
    <property type="match status" value="1"/>
</dbReference>
<comment type="activity regulation">
    <text evidence="12">Activated by a monovalent cation that binds near, but not in, the active site. The most likely occupant of the site in vivo is potassium. Ion binding induces a conformational change that may alter substrate affinity.</text>
</comment>
<evidence type="ECO:0000256" key="4">
    <source>
        <dbReference type="ARBA" id="ARBA00022679"/>
    </source>
</evidence>
<keyword evidence="4 12" id="KW-0808">Transferase</keyword>
<evidence type="ECO:0000256" key="12">
    <source>
        <dbReference type="HAMAP-Rule" id="MF_01987"/>
    </source>
</evidence>
<evidence type="ECO:0000256" key="11">
    <source>
        <dbReference type="ARBA" id="ARBA00023277"/>
    </source>
</evidence>
<reference evidence="14" key="2">
    <citation type="submission" date="2024-05" db="EMBL/GenBank/DDBJ databases">
        <title>Rhodohalobacter halophilus gen. nov., sp. nov., a moderately halophilic member of the family Balneolaceae.</title>
        <authorList>
            <person name="Xia J."/>
        </authorList>
    </citation>
    <scope>NUCLEOTIDE SEQUENCE</scope>
    <source>
        <strain evidence="14">WB101</strain>
    </source>
</reference>
<feature type="binding site" evidence="12">
    <location>
        <position position="282"/>
    </location>
    <ligand>
        <name>K(+)</name>
        <dbReference type="ChEBI" id="CHEBI:29103"/>
    </ligand>
</feature>
<keyword evidence="7 12" id="KW-0418">Kinase</keyword>
<keyword evidence="9 12" id="KW-0460">Magnesium</keyword>
<evidence type="ECO:0000256" key="3">
    <source>
        <dbReference type="ARBA" id="ARBA00016943"/>
    </source>
</evidence>
<name>A0ABS9KEY6_9BACT</name>
<reference evidence="14" key="1">
    <citation type="submission" date="2022-01" db="EMBL/GenBank/DDBJ databases">
        <authorList>
            <person name="Wang Y."/>
        </authorList>
    </citation>
    <scope>NUCLEOTIDE SEQUENCE</scope>
    <source>
        <strain evidence="14">WB101</strain>
    </source>
</reference>
<sequence>MSEIIVLGSSNTDMIVKVPRIPAPGETILGGEFVKAAGGKGANQAVAAARSGGDVTFIANTGDDNLGKEAIEGFKKEGINTNHIFVDADAPSGVALIFVGEDGENSIAVASGANGKLTPSQIDEIEYVISGGSILLTQLETPLETVERAIKIANKNGVKVILNPAPAQSLSDDLLKQIDILTPNQSEAELLTGIKVDNKQSAQKAAANLISKGVKTVILTLGPDGAFLMSEDFQKMIPGFKVEAEDTTAAGDTFNGALAVGLAAGKTMEDAITWAHAAAGLSVMKMGAQPSIPQHDEINNFLTNATN</sequence>
<dbReference type="GO" id="GO:0004747">
    <property type="term" value="F:ribokinase activity"/>
    <property type="evidence" value="ECO:0007669"/>
    <property type="project" value="UniProtKB-EC"/>
</dbReference>
<gene>
    <name evidence="12 14" type="primary">rbsK</name>
    <name evidence="14" type="ORF">L6773_12550</name>
</gene>
<comment type="function">
    <text evidence="12">Catalyzes the phosphorylation of ribose at O-5 in a reaction requiring ATP and magnesium. The resulting D-ribose-5-phosphate can then be used either for sythesis of nucleotides, histidine, and tryptophan, or as a component of the pentose phosphate pathway.</text>
</comment>
<feature type="binding site" evidence="12">
    <location>
        <position position="140"/>
    </location>
    <ligand>
        <name>substrate</name>
    </ligand>
</feature>
<dbReference type="InterPro" id="IPR002139">
    <property type="entry name" value="Ribo/fructo_kinase"/>
</dbReference>
<dbReference type="PANTHER" id="PTHR10584">
    <property type="entry name" value="SUGAR KINASE"/>
    <property type="match status" value="1"/>
</dbReference>
<evidence type="ECO:0000313" key="15">
    <source>
        <dbReference type="Proteomes" id="UP001165366"/>
    </source>
</evidence>
<dbReference type="CDD" id="cd01174">
    <property type="entry name" value="ribokinase"/>
    <property type="match status" value="1"/>
</dbReference>
<feature type="active site" description="Proton acceptor" evidence="12">
    <location>
        <position position="252"/>
    </location>
</feature>
<proteinExistence type="inferred from homology"/>
<comment type="similarity">
    <text evidence="1">Belongs to the carbohydrate kinase pfkB family.</text>
</comment>
<evidence type="ECO:0000256" key="2">
    <source>
        <dbReference type="ARBA" id="ARBA00012035"/>
    </source>
</evidence>
<comment type="catalytic activity">
    <reaction evidence="12">
        <text>D-ribose + ATP = D-ribose 5-phosphate + ADP + H(+)</text>
        <dbReference type="Rhea" id="RHEA:13697"/>
        <dbReference type="ChEBI" id="CHEBI:15378"/>
        <dbReference type="ChEBI" id="CHEBI:30616"/>
        <dbReference type="ChEBI" id="CHEBI:47013"/>
        <dbReference type="ChEBI" id="CHEBI:78346"/>
        <dbReference type="ChEBI" id="CHEBI:456216"/>
        <dbReference type="EC" id="2.7.1.15"/>
    </reaction>
</comment>
<feature type="binding site" evidence="12">
    <location>
        <position position="285"/>
    </location>
    <ligand>
        <name>K(+)</name>
        <dbReference type="ChEBI" id="CHEBI:29103"/>
    </ligand>
</feature>
<keyword evidence="5 12" id="KW-0479">Metal-binding</keyword>
<feature type="binding site" evidence="12">
    <location>
        <position position="246"/>
    </location>
    <ligand>
        <name>K(+)</name>
        <dbReference type="ChEBI" id="CHEBI:29103"/>
    </ligand>
</feature>
<evidence type="ECO:0000256" key="9">
    <source>
        <dbReference type="ARBA" id="ARBA00022842"/>
    </source>
</evidence>
<keyword evidence="12" id="KW-0963">Cytoplasm</keyword>